<dbReference type="GO" id="GO:0003724">
    <property type="term" value="F:RNA helicase activity"/>
    <property type="evidence" value="ECO:0007669"/>
    <property type="project" value="TreeGrafter"/>
</dbReference>
<reference evidence="12 13" key="1">
    <citation type="submission" date="2017-04" db="EMBL/GenBank/DDBJ databases">
        <authorList>
            <person name="Afonso C.L."/>
            <person name="Miller P.J."/>
            <person name="Scott M.A."/>
            <person name="Spackman E."/>
            <person name="Goraichik I."/>
            <person name="Dimitrov K.M."/>
            <person name="Suarez D.L."/>
            <person name="Swayne D.E."/>
        </authorList>
    </citation>
    <scope>NUCLEOTIDE SEQUENCE [LARGE SCALE GENOMIC DNA]</scope>
    <source>
        <strain evidence="12 13">ToBE</strain>
    </source>
</reference>
<dbReference type="CDD" id="cd09641">
    <property type="entry name" value="Cas3''_I"/>
    <property type="match status" value="1"/>
</dbReference>
<evidence type="ECO:0000256" key="2">
    <source>
        <dbReference type="ARBA" id="ARBA00009046"/>
    </source>
</evidence>
<dbReference type="GO" id="GO:0005524">
    <property type="term" value="F:ATP binding"/>
    <property type="evidence" value="ECO:0007669"/>
    <property type="project" value="UniProtKB-KW"/>
</dbReference>
<evidence type="ECO:0000313" key="13">
    <source>
        <dbReference type="Proteomes" id="UP000192569"/>
    </source>
</evidence>
<dbReference type="OrthoDB" id="9810236at2"/>
<accession>A0A1W1VZU6</accession>
<keyword evidence="9" id="KW-0051">Antiviral defense</keyword>
<dbReference type="InterPro" id="IPR027417">
    <property type="entry name" value="P-loop_NTPase"/>
</dbReference>
<dbReference type="Pfam" id="PF04851">
    <property type="entry name" value="ResIII"/>
    <property type="match status" value="1"/>
</dbReference>
<dbReference type="GO" id="GO:0003723">
    <property type="term" value="F:RNA binding"/>
    <property type="evidence" value="ECO:0007669"/>
    <property type="project" value="TreeGrafter"/>
</dbReference>
<dbReference type="InterPro" id="IPR038257">
    <property type="entry name" value="CRISPR-assoc_Cas3_HD_sf"/>
</dbReference>
<dbReference type="Pfam" id="PF22590">
    <property type="entry name" value="Cas3-like_C_2"/>
    <property type="match status" value="1"/>
</dbReference>
<dbReference type="EMBL" id="LT838272">
    <property type="protein sequence ID" value="SMB98793.1"/>
    <property type="molecule type" value="Genomic_DNA"/>
</dbReference>
<dbReference type="InterPro" id="IPR006474">
    <property type="entry name" value="Helicase_Cas3_CRISPR-ass_core"/>
</dbReference>
<evidence type="ECO:0000256" key="3">
    <source>
        <dbReference type="ARBA" id="ARBA00022722"/>
    </source>
</evidence>
<protein>
    <submittedName>
        <fullName evidence="12">CRISPR-associated helicase Cas3/CRISPR-associated endonuclease Cas3-HD</fullName>
    </submittedName>
</protein>
<dbReference type="GO" id="GO:0003677">
    <property type="term" value="F:DNA binding"/>
    <property type="evidence" value="ECO:0007669"/>
    <property type="project" value="InterPro"/>
</dbReference>
<dbReference type="GO" id="GO:0051607">
    <property type="term" value="P:defense response to virus"/>
    <property type="evidence" value="ECO:0007669"/>
    <property type="project" value="UniProtKB-KW"/>
</dbReference>
<dbReference type="InterPro" id="IPR014001">
    <property type="entry name" value="Helicase_ATP-bd"/>
</dbReference>
<evidence type="ECO:0000256" key="4">
    <source>
        <dbReference type="ARBA" id="ARBA00022723"/>
    </source>
</evidence>
<feature type="domain" description="HD Cas3-type" evidence="11">
    <location>
        <begin position="18"/>
        <end position="197"/>
    </location>
</feature>
<dbReference type="InterPro" id="IPR050547">
    <property type="entry name" value="DEAD_box_RNA_helicases"/>
</dbReference>
<evidence type="ECO:0000259" key="10">
    <source>
        <dbReference type="PROSITE" id="PS51192"/>
    </source>
</evidence>
<dbReference type="Proteomes" id="UP000192569">
    <property type="component" value="Chromosome I"/>
</dbReference>
<dbReference type="NCBIfam" id="TIGR01596">
    <property type="entry name" value="cas3_HD"/>
    <property type="match status" value="1"/>
</dbReference>
<dbReference type="InterPro" id="IPR001650">
    <property type="entry name" value="Helicase_C-like"/>
</dbReference>
<dbReference type="Gene3D" id="3.40.50.300">
    <property type="entry name" value="P-loop containing nucleotide triphosphate hydrolases"/>
    <property type="match status" value="2"/>
</dbReference>
<evidence type="ECO:0000256" key="6">
    <source>
        <dbReference type="ARBA" id="ARBA00022801"/>
    </source>
</evidence>
<name>A0A1W1VZU6_9FIRM</name>
<comment type="similarity">
    <text evidence="2">In the central section; belongs to the CRISPR-associated helicase Cas3 family.</text>
</comment>
<keyword evidence="5" id="KW-0547">Nucleotide-binding</keyword>
<evidence type="ECO:0000256" key="9">
    <source>
        <dbReference type="ARBA" id="ARBA00023118"/>
    </source>
</evidence>
<dbReference type="GO" id="GO:0046872">
    <property type="term" value="F:metal ion binding"/>
    <property type="evidence" value="ECO:0007669"/>
    <property type="project" value="UniProtKB-KW"/>
</dbReference>
<evidence type="ECO:0000256" key="7">
    <source>
        <dbReference type="ARBA" id="ARBA00022806"/>
    </source>
</evidence>
<dbReference type="InterPro" id="IPR054712">
    <property type="entry name" value="Cas3-like_dom"/>
</dbReference>
<dbReference type="SUPFAM" id="SSF52540">
    <property type="entry name" value="P-loop containing nucleoside triphosphate hydrolases"/>
    <property type="match status" value="1"/>
</dbReference>
<gene>
    <name evidence="12" type="ORF">SAMN00808754_2548</name>
</gene>
<keyword evidence="13" id="KW-1185">Reference proteome</keyword>
<evidence type="ECO:0000256" key="5">
    <source>
        <dbReference type="ARBA" id="ARBA00022741"/>
    </source>
</evidence>
<dbReference type="PROSITE" id="PS51192">
    <property type="entry name" value="HELICASE_ATP_BIND_1"/>
    <property type="match status" value="1"/>
</dbReference>
<dbReference type="SMART" id="SM00490">
    <property type="entry name" value="HELICc"/>
    <property type="match status" value="1"/>
</dbReference>
<keyword evidence="8" id="KW-0067">ATP-binding</keyword>
<dbReference type="NCBIfam" id="TIGR01587">
    <property type="entry name" value="cas3_core"/>
    <property type="match status" value="1"/>
</dbReference>
<dbReference type="STRING" id="698762.SAMN00808754_2548"/>
<dbReference type="Gene3D" id="1.10.3210.30">
    <property type="match status" value="1"/>
</dbReference>
<evidence type="ECO:0000313" key="12">
    <source>
        <dbReference type="EMBL" id="SMB98793.1"/>
    </source>
</evidence>
<dbReference type="GO" id="GO:0016787">
    <property type="term" value="F:hydrolase activity"/>
    <property type="evidence" value="ECO:0007669"/>
    <property type="project" value="UniProtKB-KW"/>
</dbReference>
<dbReference type="AlphaFoldDB" id="A0A1W1VZU6"/>
<dbReference type="PANTHER" id="PTHR47963">
    <property type="entry name" value="DEAD-BOX ATP-DEPENDENT RNA HELICASE 47, MITOCHONDRIAL"/>
    <property type="match status" value="1"/>
</dbReference>
<dbReference type="InterPro" id="IPR006483">
    <property type="entry name" value="CRISPR-assoc_Cas3_HD"/>
</dbReference>
<keyword evidence="4" id="KW-0479">Metal-binding</keyword>
<proteinExistence type="inferred from homology"/>
<evidence type="ECO:0000256" key="8">
    <source>
        <dbReference type="ARBA" id="ARBA00022840"/>
    </source>
</evidence>
<keyword evidence="12" id="KW-0255">Endonuclease</keyword>
<dbReference type="SMART" id="SM00487">
    <property type="entry name" value="DEXDc"/>
    <property type="match status" value="1"/>
</dbReference>
<keyword evidence="3" id="KW-0540">Nuclease</keyword>
<keyword evidence="6" id="KW-0378">Hydrolase</keyword>
<dbReference type="PANTHER" id="PTHR47963:SF9">
    <property type="entry name" value="CRISPR-ASSOCIATED ENDONUCLEASE_HELICASE CAS3"/>
    <property type="match status" value="1"/>
</dbReference>
<dbReference type="GO" id="GO:0004519">
    <property type="term" value="F:endonuclease activity"/>
    <property type="evidence" value="ECO:0007669"/>
    <property type="project" value="UniProtKB-KW"/>
</dbReference>
<sequence>MVEMRCSLAECLARPTGPGNREYPLYEHLLAVAHGVGRPDGDVFERLRFLAGLLHDAGKTRPGWQKYIRGHGQSVPHAFAGSMLFALCLDELLKRWDIPVKEKQAVLHLGVVLTFFLYEHHGDIPDTGQEYPPWIRRFMPGDLQDCDLKGILTLAVEYFPELEDLCKAGELSLATLERKLEAITLRWRKWSSDVQRYVGRLVERNNPYAQAARLCLQIENSRLVAADRFHAAGCILGEEKPYESISSEMAYEALQKIEEFCRARREALVAAGADEFLLEARGRWRNKAAETFVKEQGSNLFTLELPTGYGKTLTSLTVALEAVKRKLCRRIVYVAPYLSILSQAAAEIQSATGLDVMTYHHLSSFEKLGEEKAEDLERDEDIVLDSWQAPVVVTTFNQLFAALFPARAQHTLRLQGLKNSFVIVDEPQIISAGVWNLFLALMEAAAAELNLKVLLTTATLPELTGGIFGEVVSLGIAQPVVSRFRVETLGEGDEEYFACKAIEAYRSCGSVAVICNTIKDASEVYSIIKDQLGSEVVYFLSGRLTPLHKKDRIEEIRNAVNKGLQVIVVCTQVLEAGVDLSFRVVIRALPVIPSVVQAAGRCNRHGEEEIGRLYVIKLLRGNETDTRPYVYRDGDQRQVTDLCLTWYPTFSENEASQVVREFYKECFRRNTHQAVLQKLLKAAYGYHSVLRDVHPFGPEVPSCGIFVPRWWGKLDRAMEVVMRRFGISQPEDIWELYVRKDFLGSLSFTERKAFMGLMNHFVVQVPLEVAAEIGRCVPGRTILRLSEDTLYREDTGLSIVSREELNEAWFV</sequence>
<comment type="similarity">
    <text evidence="1">In the N-terminal section; belongs to the CRISPR-associated nuclease Cas3-HD family.</text>
</comment>
<keyword evidence="7" id="KW-0347">Helicase</keyword>
<evidence type="ECO:0000259" key="11">
    <source>
        <dbReference type="PROSITE" id="PS51643"/>
    </source>
</evidence>
<dbReference type="PROSITE" id="PS51643">
    <property type="entry name" value="HD_CAS3"/>
    <property type="match status" value="1"/>
</dbReference>
<organism evidence="12 13">
    <name type="scientific">Thermanaeromonas toyohensis ToBE</name>
    <dbReference type="NCBI Taxonomy" id="698762"/>
    <lineage>
        <taxon>Bacteria</taxon>
        <taxon>Bacillati</taxon>
        <taxon>Bacillota</taxon>
        <taxon>Clostridia</taxon>
        <taxon>Neomoorellales</taxon>
        <taxon>Neomoorellaceae</taxon>
        <taxon>Thermanaeromonas</taxon>
    </lineage>
</organism>
<dbReference type="InterPro" id="IPR006935">
    <property type="entry name" value="Helicase/UvrB_N"/>
</dbReference>
<feature type="domain" description="Helicase ATP-binding" evidence="10">
    <location>
        <begin position="292"/>
        <end position="478"/>
    </location>
</feature>
<evidence type="ECO:0000256" key="1">
    <source>
        <dbReference type="ARBA" id="ARBA00006847"/>
    </source>
</evidence>